<comment type="function">
    <text evidence="12 13">The RecF protein is involved in DNA metabolism; it is required for DNA replication and normal SOS inducibility. RecF binds preferentially to single-stranded, linear DNA. It also seems to bind ATP.</text>
</comment>
<evidence type="ECO:0000256" key="12">
    <source>
        <dbReference type="HAMAP-Rule" id="MF_00365"/>
    </source>
</evidence>
<evidence type="ECO:0000256" key="10">
    <source>
        <dbReference type="ARBA" id="ARBA00023204"/>
    </source>
</evidence>
<keyword evidence="7 12" id="KW-0227">DNA damage</keyword>
<dbReference type="Proteomes" id="UP000184148">
    <property type="component" value="Unassembled WGS sequence"/>
</dbReference>
<gene>
    <name evidence="12" type="primary">recF</name>
    <name evidence="15" type="ORF">SAMN02745133_02672</name>
</gene>
<dbReference type="PROSITE" id="PS00617">
    <property type="entry name" value="RECF_1"/>
    <property type="match status" value="1"/>
</dbReference>
<dbReference type="GO" id="GO:0006302">
    <property type="term" value="P:double-strand break repair"/>
    <property type="evidence" value="ECO:0007669"/>
    <property type="project" value="TreeGrafter"/>
</dbReference>
<dbReference type="PANTHER" id="PTHR32182">
    <property type="entry name" value="DNA REPLICATION AND REPAIR PROTEIN RECF"/>
    <property type="match status" value="1"/>
</dbReference>
<dbReference type="EMBL" id="FQUY01000024">
    <property type="protein sequence ID" value="SHF44587.1"/>
    <property type="molecule type" value="Genomic_DNA"/>
</dbReference>
<dbReference type="Gene3D" id="1.20.1050.90">
    <property type="entry name" value="RecF/RecN/SMC, N-terminal domain"/>
    <property type="match status" value="1"/>
</dbReference>
<proteinExistence type="inferred from homology"/>
<dbReference type="Pfam" id="PF02463">
    <property type="entry name" value="SMC_N"/>
    <property type="match status" value="1"/>
</dbReference>
<dbReference type="PROSITE" id="PS00618">
    <property type="entry name" value="RECF_2"/>
    <property type="match status" value="1"/>
</dbReference>
<dbReference type="HAMAP" id="MF_00365">
    <property type="entry name" value="RecF"/>
    <property type="match status" value="1"/>
</dbReference>
<name>A0A1M5BQS5_9FIRM</name>
<keyword evidence="9 12" id="KW-0238">DNA-binding</keyword>
<keyword evidence="11 12" id="KW-0742">SOS response</keyword>
<protein>
    <recommendedName>
        <fullName evidence="3 12">DNA replication and repair protein RecF</fullName>
    </recommendedName>
</protein>
<feature type="domain" description="RecF/RecN/SMC N-terminal" evidence="14">
    <location>
        <begin position="3"/>
        <end position="341"/>
    </location>
</feature>
<dbReference type="PANTHER" id="PTHR32182:SF0">
    <property type="entry name" value="DNA REPLICATION AND REPAIR PROTEIN RECF"/>
    <property type="match status" value="1"/>
</dbReference>
<dbReference type="GO" id="GO:0003697">
    <property type="term" value="F:single-stranded DNA binding"/>
    <property type="evidence" value="ECO:0007669"/>
    <property type="project" value="UniProtKB-UniRule"/>
</dbReference>
<keyword evidence="4 12" id="KW-0963">Cytoplasm</keyword>
<evidence type="ECO:0000256" key="1">
    <source>
        <dbReference type="ARBA" id="ARBA00004496"/>
    </source>
</evidence>
<reference evidence="16" key="1">
    <citation type="submission" date="2016-11" db="EMBL/GenBank/DDBJ databases">
        <authorList>
            <person name="Varghese N."/>
            <person name="Submissions S."/>
        </authorList>
    </citation>
    <scope>NUCLEOTIDE SEQUENCE [LARGE SCALE GENOMIC DNA]</scope>
    <source>
        <strain evidence="16">DSM 12395</strain>
    </source>
</reference>
<dbReference type="GO" id="GO:0005737">
    <property type="term" value="C:cytoplasm"/>
    <property type="evidence" value="ECO:0007669"/>
    <property type="project" value="UniProtKB-SubCell"/>
</dbReference>
<dbReference type="GO" id="GO:0006260">
    <property type="term" value="P:DNA replication"/>
    <property type="evidence" value="ECO:0007669"/>
    <property type="project" value="UniProtKB-UniRule"/>
</dbReference>
<keyword evidence="5 12" id="KW-0235">DNA replication</keyword>
<keyword evidence="16" id="KW-1185">Reference proteome</keyword>
<dbReference type="OrthoDB" id="9803889at2"/>
<keyword evidence="6 12" id="KW-0547">Nucleotide-binding</keyword>
<dbReference type="Gene3D" id="3.40.50.300">
    <property type="entry name" value="P-loop containing nucleotide triphosphate hydrolases"/>
    <property type="match status" value="1"/>
</dbReference>
<dbReference type="GO" id="GO:0000731">
    <property type="term" value="P:DNA synthesis involved in DNA repair"/>
    <property type="evidence" value="ECO:0007669"/>
    <property type="project" value="TreeGrafter"/>
</dbReference>
<comment type="similarity">
    <text evidence="2 12 13">Belongs to the RecF family.</text>
</comment>
<keyword evidence="8 12" id="KW-0067">ATP-binding</keyword>
<keyword evidence="10 12" id="KW-0234">DNA repair</keyword>
<dbReference type="InterPro" id="IPR042174">
    <property type="entry name" value="RecF_2"/>
</dbReference>
<evidence type="ECO:0000256" key="5">
    <source>
        <dbReference type="ARBA" id="ARBA00022705"/>
    </source>
</evidence>
<dbReference type="GO" id="GO:0005524">
    <property type="term" value="F:ATP binding"/>
    <property type="evidence" value="ECO:0007669"/>
    <property type="project" value="UniProtKB-UniRule"/>
</dbReference>
<dbReference type="SUPFAM" id="SSF52540">
    <property type="entry name" value="P-loop containing nucleoside triphosphate hydrolases"/>
    <property type="match status" value="1"/>
</dbReference>
<dbReference type="STRING" id="1121429.SAMN02745133_02672"/>
<dbReference type="NCBIfam" id="TIGR00611">
    <property type="entry name" value="recf"/>
    <property type="match status" value="1"/>
</dbReference>
<evidence type="ECO:0000256" key="3">
    <source>
        <dbReference type="ARBA" id="ARBA00020170"/>
    </source>
</evidence>
<accession>A0A1M5BQS5</accession>
<evidence type="ECO:0000256" key="6">
    <source>
        <dbReference type="ARBA" id="ARBA00022741"/>
    </source>
</evidence>
<evidence type="ECO:0000256" key="7">
    <source>
        <dbReference type="ARBA" id="ARBA00022763"/>
    </source>
</evidence>
<dbReference type="AlphaFoldDB" id="A0A1M5BQS5"/>
<sequence length="371" mass="43220">MRVSSVTLRNFRNYKEESFQPHPAVNIITGPNAQGKTNLLEAIFYSLRGRSFRAERDKDIIRWQSEQTILQTEAELNSRTFLLHWKIQEGNKKLLVNGAETPRSELDYLGVVLFCPEDLYLIKGSPQERRRFLDYDVGPLNPAYSRTWRQYARVLTQRNTLLKEIRDRRATREILEIWDEQLYRHGAKVIFLRLQVLKKLIPIARRIHYELTRGDEELQAKYLSSLVLEPGLNEEQIYQIFAAASQKVRNMEIQRCQTLLGPHRDDLSLLINGIEAKTFGSQGQQRTVTLSLKLSQLELWFKEYGDYPLLLLDDVLFELDRNRQSMLLDRVLNRVQTFITASFTGGIEETIRGAGALWQVNAGCLTKKEEF</sequence>
<comment type="subcellular location">
    <subcellularLocation>
        <location evidence="1 12 13">Cytoplasm</location>
    </subcellularLocation>
</comment>
<dbReference type="GO" id="GO:0009432">
    <property type="term" value="P:SOS response"/>
    <property type="evidence" value="ECO:0007669"/>
    <property type="project" value="UniProtKB-UniRule"/>
</dbReference>
<feature type="binding site" evidence="12">
    <location>
        <begin position="30"/>
        <end position="37"/>
    </location>
    <ligand>
        <name>ATP</name>
        <dbReference type="ChEBI" id="CHEBI:30616"/>
    </ligand>
</feature>
<dbReference type="InterPro" id="IPR001238">
    <property type="entry name" value="DNA-binding_RecF"/>
</dbReference>
<organism evidence="15 16">
    <name type="scientific">Desulforamulus putei DSM 12395</name>
    <dbReference type="NCBI Taxonomy" id="1121429"/>
    <lineage>
        <taxon>Bacteria</taxon>
        <taxon>Bacillati</taxon>
        <taxon>Bacillota</taxon>
        <taxon>Clostridia</taxon>
        <taxon>Eubacteriales</taxon>
        <taxon>Peptococcaceae</taxon>
        <taxon>Desulforamulus</taxon>
    </lineage>
</organism>
<evidence type="ECO:0000256" key="9">
    <source>
        <dbReference type="ARBA" id="ARBA00023125"/>
    </source>
</evidence>
<evidence type="ECO:0000313" key="15">
    <source>
        <dbReference type="EMBL" id="SHF44587.1"/>
    </source>
</evidence>
<evidence type="ECO:0000256" key="13">
    <source>
        <dbReference type="RuleBase" id="RU000578"/>
    </source>
</evidence>
<dbReference type="InterPro" id="IPR018078">
    <property type="entry name" value="DNA-binding_RecF_CS"/>
</dbReference>
<evidence type="ECO:0000256" key="11">
    <source>
        <dbReference type="ARBA" id="ARBA00023236"/>
    </source>
</evidence>
<evidence type="ECO:0000259" key="14">
    <source>
        <dbReference type="Pfam" id="PF02463"/>
    </source>
</evidence>
<dbReference type="InterPro" id="IPR027417">
    <property type="entry name" value="P-loop_NTPase"/>
</dbReference>
<evidence type="ECO:0000313" key="16">
    <source>
        <dbReference type="Proteomes" id="UP000184148"/>
    </source>
</evidence>
<evidence type="ECO:0000256" key="4">
    <source>
        <dbReference type="ARBA" id="ARBA00022490"/>
    </source>
</evidence>
<evidence type="ECO:0000256" key="8">
    <source>
        <dbReference type="ARBA" id="ARBA00022840"/>
    </source>
</evidence>
<evidence type="ECO:0000256" key="2">
    <source>
        <dbReference type="ARBA" id="ARBA00008016"/>
    </source>
</evidence>
<dbReference type="InterPro" id="IPR003395">
    <property type="entry name" value="RecF/RecN/SMC_N"/>
</dbReference>
<dbReference type="RefSeq" id="WP_073239876.1">
    <property type="nucleotide sequence ID" value="NZ_FQUY01000024.1"/>
</dbReference>